<sequence>MRSSALGPCMSRNSMIARPSYRQHTCPLRILAHGLLIAATISTGRPLLSHQQKRGNGPSKDDLTRRLLRQDIKNSKLLRTNMRINEERLFHARNTIKDPAKLEREMIRLLTERDLLGAFQEASHTAYQGTRADSTAGLGAALSKLMRAVMFFLKLCFIEGPWNEVGSRRWILATKMITLPLFFAGAMYVVGWLAVLVVRTALWI</sequence>
<dbReference type="InParanoid" id="F9XE51"/>
<evidence type="ECO:0000256" key="1">
    <source>
        <dbReference type="SAM" id="Phobius"/>
    </source>
</evidence>
<dbReference type="GeneID" id="13401257"/>
<gene>
    <name evidence="2" type="ORF">MYCGRDRAFT_104706</name>
</gene>
<organism evidence="2 3">
    <name type="scientific">Zymoseptoria tritici (strain CBS 115943 / IPO323)</name>
    <name type="common">Speckled leaf blotch fungus</name>
    <name type="synonym">Septoria tritici</name>
    <dbReference type="NCBI Taxonomy" id="336722"/>
    <lineage>
        <taxon>Eukaryota</taxon>
        <taxon>Fungi</taxon>
        <taxon>Dikarya</taxon>
        <taxon>Ascomycota</taxon>
        <taxon>Pezizomycotina</taxon>
        <taxon>Dothideomycetes</taxon>
        <taxon>Dothideomycetidae</taxon>
        <taxon>Mycosphaerellales</taxon>
        <taxon>Mycosphaerellaceae</taxon>
        <taxon>Zymoseptoria</taxon>
    </lineage>
</organism>
<reference evidence="2 3" key="1">
    <citation type="journal article" date="2011" name="PLoS Genet.">
        <title>Finished genome of the fungal wheat pathogen Mycosphaerella graminicola reveals dispensome structure, chromosome plasticity, and stealth pathogenesis.</title>
        <authorList>
            <person name="Goodwin S.B."/>
            <person name="Ben M'barek S."/>
            <person name="Dhillon B."/>
            <person name="Wittenberg A.H.J."/>
            <person name="Crane C.F."/>
            <person name="Hane J.K."/>
            <person name="Foster A.J."/>
            <person name="Van der Lee T.A.J."/>
            <person name="Grimwood J."/>
            <person name="Aerts A."/>
            <person name="Antoniw J."/>
            <person name="Bailey A."/>
            <person name="Bluhm B."/>
            <person name="Bowler J."/>
            <person name="Bristow J."/>
            <person name="van der Burgt A."/>
            <person name="Canto-Canche B."/>
            <person name="Churchill A.C.L."/>
            <person name="Conde-Ferraez L."/>
            <person name="Cools H.J."/>
            <person name="Coutinho P.M."/>
            <person name="Csukai M."/>
            <person name="Dehal P."/>
            <person name="De Wit P."/>
            <person name="Donzelli B."/>
            <person name="van de Geest H.C."/>
            <person name="van Ham R.C.H.J."/>
            <person name="Hammond-Kosack K.E."/>
            <person name="Henrissat B."/>
            <person name="Kilian A."/>
            <person name="Kobayashi A.K."/>
            <person name="Koopmann E."/>
            <person name="Kourmpetis Y."/>
            <person name="Kuzniar A."/>
            <person name="Lindquist E."/>
            <person name="Lombard V."/>
            <person name="Maliepaard C."/>
            <person name="Martins N."/>
            <person name="Mehrabi R."/>
            <person name="Nap J.P.H."/>
            <person name="Ponomarenko A."/>
            <person name="Rudd J.J."/>
            <person name="Salamov A."/>
            <person name="Schmutz J."/>
            <person name="Schouten H.J."/>
            <person name="Shapiro H."/>
            <person name="Stergiopoulos I."/>
            <person name="Torriani S.F.F."/>
            <person name="Tu H."/>
            <person name="de Vries R.P."/>
            <person name="Waalwijk C."/>
            <person name="Ware S.B."/>
            <person name="Wiebenga A."/>
            <person name="Zwiers L.-H."/>
            <person name="Oliver R.P."/>
            <person name="Grigoriev I.V."/>
            <person name="Kema G.H.J."/>
        </authorList>
    </citation>
    <scope>NUCLEOTIDE SEQUENCE [LARGE SCALE GENOMIC DNA]</scope>
    <source>
        <strain evidence="3">CBS 115943 / IPO323</strain>
    </source>
</reference>
<keyword evidence="1" id="KW-1133">Transmembrane helix</keyword>
<name>F9XE51_ZYMTI</name>
<dbReference type="EMBL" id="CM001201">
    <property type="protein sequence ID" value="EGP86311.1"/>
    <property type="molecule type" value="Genomic_DNA"/>
</dbReference>
<keyword evidence="1" id="KW-0472">Membrane</keyword>
<dbReference type="HOGENOM" id="CLU_1344191_0_0_1"/>
<dbReference type="RefSeq" id="XP_003851335.1">
    <property type="nucleotide sequence ID" value="XM_003851287.1"/>
</dbReference>
<proteinExistence type="predicted"/>
<protein>
    <submittedName>
        <fullName evidence="2">Uncharacterized protein</fullName>
    </submittedName>
</protein>
<evidence type="ECO:0000313" key="2">
    <source>
        <dbReference type="EMBL" id="EGP86311.1"/>
    </source>
</evidence>
<accession>F9XE51</accession>
<dbReference type="Proteomes" id="UP000008062">
    <property type="component" value="Chromosome 6"/>
</dbReference>
<dbReference type="AlphaFoldDB" id="F9XE51"/>
<keyword evidence="1" id="KW-0812">Transmembrane</keyword>
<evidence type="ECO:0000313" key="3">
    <source>
        <dbReference type="Proteomes" id="UP000008062"/>
    </source>
</evidence>
<dbReference type="VEuPathDB" id="FungiDB:ZTRI_6.34"/>
<dbReference type="KEGG" id="ztr:MYCGRDRAFT_104706"/>
<feature type="transmembrane region" description="Helical" evidence="1">
    <location>
        <begin position="177"/>
        <end position="198"/>
    </location>
</feature>
<keyword evidence="3" id="KW-1185">Reference proteome</keyword>